<evidence type="ECO:0000256" key="2">
    <source>
        <dbReference type="ARBA" id="ARBA00001946"/>
    </source>
</evidence>
<dbReference type="Gene3D" id="3.40.190.10">
    <property type="entry name" value="Periplasmic binding protein-like II"/>
    <property type="match status" value="2"/>
</dbReference>
<keyword evidence="9 18" id="KW-0028">Amino-acid biosynthesis</keyword>
<evidence type="ECO:0000259" key="19">
    <source>
        <dbReference type="Pfam" id="PF01634"/>
    </source>
</evidence>
<dbReference type="PROSITE" id="PS01316">
    <property type="entry name" value="ATP_P_PHORIBOSYLTR"/>
    <property type="match status" value="1"/>
</dbReference>
<dbReference type="AlphaFoldDB" id="A0A127F977"/>
<keyword evidence="11 18" id="KW-0808">Transferase</keyword>
<dbReference type="InterPro" id="IPR011322">
    <property type="entry name" value="N-reg_PII-like_a/b"/>
</dbReference>
<comment type="pathway">
    <text evidence="4 18">Amino-acid biosynthesis; L-histidine biosynthesis; L-histidine from 5-phospho-alpha-D-ribose 1-diphosphate: step 1/9.</text>
</comment>
<gene>
    <name evidence="18 21" type="primary">hisG</name>
    <name evidence="21" type="ORF">ACG33_07650</name>
</gene>
<dbReference type="SUPFAM" id="SSF54913">
    <property type="entry name" value="GlnB-like"/>
    <property type="match status" value="1"/>
</dbReference>
<dbReference type="GO" id="GO:0005737">
    <property type="term" value="C:cytoplasm"/>
    <property type="evidence" value="ECO:0007669"/>
    <property type="project" value="UniProtKB-SubCell"/>
</dbReference>
<evidence type="ECO:0000256" key="3">
    <source>
        <dbReference type="ARBA" id="ARBA00004496"/>
    </source>
</evidence>
<name>A0A127F977_STEDE</name>
<evidence type="ECO:0000256" key="18">
    <source>
        <dbReference type="HAMAP-Rule" id="MF_00079"/>
    </source>
</evidence>
<evidence type="ECO:0000256" key="17">
    <source>
        <dbReference type="ARBA" id="ARBA00024861"/>
    </source>
</evidence>
<comment type="cofactor">
    <cofactor evidence="2 18">
        <name>Mg(2+)</name>
        <dbReference type="ChEBI" id="CHEBI:18420"/>
    </cofactor>
</comment>
<dbReference type="GO" id="GO:0000105">
    <property type="term" value="P:L-histidine biosynthetic process"/>
    <property type="evidence" value="ECO:0007669"/>
    <property type="project" value="UniProtKB-UniRule"/>
</dbReference>
<dbReference type="EMBL" id="CP011971">
    <property type="protein sequence ID" value="AMN46972.1"/>
    <property type="molecule type" value="Genomic_DNA"/>
</dbReference>
<evidence type="ECO:0000256" key="8">
    <source>
        <dbReference type="ARBA" id="ARBA00022490"/>
    </source>
</evidence>
<dbReference type="PATRIC" id="fig|465721.4.peg.1625"/>
<evidence type="ECO:0000256" key="9">
    <source>
        <dbReference type="ARBA" id="ARBA00022605"/>
    </source>
</evidence>
<keyword evidence="10 18" id="KW-0328">Glycosyltransferase</keyword>
<comment type="similarity">
    <text evidence="5 18">Belongs to the ATP phosphoribosyltransferase family. Long subfamily.</text>
</comment>
<keyword evidence="22" id="KW-1185">Reference proteome</keyword>
<dbReference type="GO" id="GO:0005524">
    <property type="term" value="F:ATP binding"/>
    <property type="evidence" value="ECO:0007669"/>
    <property type="project" value="UniProtKB-KW"/>
</dbReference>
<dbReference type="PANTHER" id="PTHR21403:SF8">
    <property type="entry name" value="ATP PHOSPHORIBOSYLTRANSFERASE"/>
    <property type="match status" value="1"/>
</dbReference>
<protein>
    <recommendedName>
        <fullName evidence="7 18">ATP phosphoribosyltransferase</fullName>
        <shortName evidence="18">ATP-PRT</shortName>
        <shortName evidence="18">ATP-PRTase</shortName>
        <ecNumber evidence="6 18">2.4.2.17</ecNumber>
    </recommendedName>
</protein>
<evidence type="ECO:0000256" key="6">
    <source>
        <dbReference type="ARBA" id="ARBA00011946"/>
    </source>
</evidence>
<keyword evidence="13 18" id="KW-0547">Nucleotide-binding</keyword>
<dbReference type="Gene3D" id="3.30.70.120">
    <property type="match status" value="1"/>
</dbReference>
<dbReference type="Pfam" id="PF08029">
    <property type="entry name" value="HisG_C"/>
    <property type="match status" value="1"/>
</dbReference>
<keyword evidence="15 18" id="KW-0460">Magnesium</keyword>
<dbReference type="InterPro" id="IPR001348">
    <property type="entry name" value="ATP_PRibTrfase_HisG"/>
</dbReference>
<evidence type="ECO:0000256" key="1">
    <source>
        <dbReference type="ARBA" id="ARBA00000915"/>
    </source>
</evidence>
<dbReference type="KEGG" id="sdf:ACG33_07650"/>
<dbReference type="FunFam" id="3.30.70.120:FF:000002">
    <property type="entry name" value="ATP phosphoribosyltransferase"/>
    <property type="match status" value="1"/>
</dbReference>
<evidence type="ECO:0000256" key="10">
    <source>
        <dbReference type="ARBA" id="ARBA00022676"/>
    </source>
</evidence>
<reference evidence="21 22" key="1">
    <citation type="submission" date="2015-06" db="EMBL/GenBank/DDBJ databases">
        <title>A Comprehensive Approach to Explore the Metabolic and Phylogenetic Diversity of Bacterial Steroid Degradation in the Environment: Testosterone as an Example.</title>
        <authorList>
            <person name="Yang F.-C."/>
            <person name="Chen Y.-L."/>
            <person name="Yu C.-P."/>
            <person name="Tang S.-L."/>
            <person name="Wang P.-H."/>
            <person name="Ismail W."/>
            <person name="Wang C.-H."/>
            <person name="Yang C.-Y."/>
            <person name="Chiang Y.-R."/>
        </authorList>
    </citation>
    <scope>NUCLEOTIDE SEQUENCE [LARGE SCALE GENOMIC DNA]</scope>
    <source>
        <strain evidence="21 22">DSM 18526</strain>
    </source>
</reference>
<evidence type="ECO:0000313" key="22">
    <source>
        <dbReference type="Proteomes" id="UP000070250"/>
    </source>
</evidence>
<dbReference type="NCBIfam" id="TIGR00070">
    <property type="entry name" value="hisG"/>
    <property type="match status" value="1"/>
</dbReference>
<dbReference type="NCBIfam" id="TIGR03455">
    <property type="entry name" value="HisG_C-term"/>
    <property type="match status" value="1"/>
</dbReference>
<evidence type="ECO:0000256" key="4">
    <source>
        <dbReference type="ARBA" id="ARBA00004667"/>
    </source>
</evidence>
<comment type="function">
    <text evidence="17 18">Catalyzes the condensation of ATP and 5-phosphoribose 1-diphosphate to form N'-(5'-phosphoribosyl)-ATP (PR-ATP). Has a crucial role in the pathway because the rate of histidine biosynthesis seems to be controlled primarily by regulation of HisG enzymatic activity.</text>
</comment>
<dbReference type="UniPathway" id="UPA00031">
    <property type="reaction ID" value="UER00006"/>
</dbReference>
<dbReference type="InterPro" id="IPR020621">
    <property type="entry name" value="ATP-PRT_HisG_long"/>
</dbReference>
<keyword evidence="16 18" id="KW-0368">Histidine biosynthesis</keyword>
<dbReference type="Proteomes" id="UP000070250">
    <property type="component" value="Chromosome"/>
</dbReference>
<dbReference type="InterPro" id="IPR013820">
    <property type="entry name" value="ATP_PRibTrfase_cat"/>
</dbReference>
<feature type="domain" description="ATP phosphoribosyltransferase catalytic" evidence="19">
    <location>
        <begin position="55"/>
        <end position="219"/>
    </location>
</feature>
<dbReference type="OrthoDB" id="9801867at2"/>
<dbReference type="InterPro" id="IPR018198">
    <property type="entry name" value="ATP_PRibTrfase_CS"/>
</dbReference>
<dbReference type="GO" id="GO:0000287">
    <property type="term" value="F:magnesium ion binding"/>
    <property type="evidence" value="ECO:0007669"/>
    <property type="project" value="UniProtKB-UniRule"/>
</dbReference>
<organism evidence="21 22">
    <name type="scientific">Steroidobacter denitrificans</name>
    <dbReference type="NCBI Taxonomy" id="465721"/>
    <lineage>
        <taxon>Bacteria</taxon>
        <taxon>Pseudomonadati</taxon>
        <taxon>Pseudomonadota</taxon>
        <taxon>Gammaproteobacteria</taxon>
        <taxon>Steroidobacterales</taxon>
        <taxon>Steroidobacteraceae</taxon>
        <taxon>Steroidobacter</taxon>
    </lineage>
</organism>
<evidence type="ECO:0000256" key="12">
    <source>
        <dbReference type="ARBA" id="ARBA00022723"/>
    </source>
</evidence>
<evidence type="ECO:0000313" key="21">
    <source>
        <dbReference type="EMBL" id="AMN46972.1"/>
    </source>
</evidence>
<comment type="catalytic activity">
    <reaction evidence="1 18">
        <text>1-(5-phospho-beta-D-ribosyl)-ATP + diphosphate = 5-phospho-alpha-D-ribose 1-diphosphate + ATP</text>
        <dbReference type="Rhea" id="RHEA:18473"/>
        <dbReference type="ChEBI" id="CHEBI:30616"/>
        <dbReference type="ChEBI" id="CHEBI:33019"/>
        <dbReference type="ChEBI" id="CHEBI:58017"/>
        <dbReference type="ChEBI" id="CHEBI:73183"/>
        <dbReference type="EC" id="2.4.2.17"/>
    </reaction>
</comment>
<keyword evidence="8 18" id="KW-0963">Cytoplasm</keyword>
<comment type="subcellular location">
    <subcellularLocation>
        <location evidence="3 18">Cytoplasm</location>
    </subcellularLocation>
</comment>
<dbReference type="InterPro" id="IPR015867">
    <property type="entry name" value="N-reg_PII/ATP_PRibTrfase_C"/>
</dbReference>
<dbReference type="Pfam" id="PF01634">
    <property type="entry name" value="HisG"/>
    <property type="match status" value="1"/>
</dbReference>
<evidence type="ECO:0000256" key="14">
    <source>
        <dbReference type="ARBA" id="ARBA00022840"/>
    </source>
</evidence>
<dbReference type="PANTHER" id="PTHR21403">
    <property type="entry name" value="ATP PHOSPHORIBOSYLTRANSFERASE ATP-PRTASE"/>
    <property type="match status" value="1"/>
</dbReference>
<dbReference type="FunFam" id="3.40.190.10:FF:000008">
    <property type="entry name" value="ATP phosphoribosyltransferase"/>
    <property type="match status" value="1"/>
</dbReference>
<dbReference type="SUPFAM" id="SSF53850">
    <property type="entry name" value="Periplasmic binding protein-like II"/>
    <property type="match status" value="1"/>
</dbReference>
<accession>A0A127F977</accession>
<evidence type="ECO:0000256" key="13">
    <source>
        <dbReference type="ARBA" id="ARBA00022741"/>
    </source>
</evidence>
<evidence type="ECO:0000256" key="7">
    <source>
        <dbReference type="ARBA" id="ARBA00020998"/>
    </source>
</evidence>
<proteinExistence type="inferred from homology"/>
<keyword evidence="14 18" id="KW-0067">ATP-binding</keyword>
<dbReference type="HAMAP" id="MF_00079">
    <property type="entry name" value="HisG_Long"/>
    <property type="match status" value="1"/>
</dbReference>
<evidence type="ECO:0000256" key="15">
    <source>
        <dbReference type="ARBA" id="ARBA00022842"/>
    </source>
</evidence>
<sequence>MMDKASRLKVALQKSGRLTDNSLDLLVRCGLKYSRGKDQLLCYGENMPLDLLLVRDDDIPDLVQQDVCDLGIVGLNVIEEKRLAFQARGIAPLFEQLQVLDFGKCRLSIAVPDGAKYDGPASLRGKRIATTYPNILARYLRENDVTAEIVTLSGAVEIAPRLGRADFICDLVSTGSTLLANHLREAEMIMESRAAIISTPVAVSAEKQAWIQRLRMRIDGVQQVKESKYIMLHAPRAKLADIRKLLPGSEAPTIVPLDGAGDKVAVHAVCRENVFWETLESLKGVGASSILVLPVEKMLA</sequence>
<dbReference type="RefSeq" id="WP_066920095.1">
    <property type="nucleotide sequence ID" value="NZ_CP011971.1"/>
</dbReference>
<feature type="domain" description="Histidine biosynthesis HisG C-terminal" evidence="20">
    <location>
        <begin position="226"/>
        <end position="297"/>
    </location>
</feature>
<evidence type="ECO:0000256" key="16">
    <source>
        <dbReference type="ARBA" id="ARBA00023102"/>
    </source>
</evidence>
<evidence type="ECO:0000256" key="5">
    <source>
        <dbReference type="ARBA" id="ARBA00007955"/>
    </source>
</evidence>
<keyword evidence="12 18" id="KW-0479">Metal-binding</keyword>
<evidence type="ECO:0000259" key="20">
    <source>
        <dbReference type="Pfam" id="PF08029"/>
    </source>
</evidence>
<dbReference type="STRING" id="465721.ACG33_07650"/>
<dbReference type="EC" id="2.4.2.17" evidence="6 18"/>
<comment type="activity regulation">
    <text evidence="18">Feedback inhibited by histidine.</text>
</comment>
<evidence type="ECO:0000256" key="11">
    <source>
        <dbReference type="ARBA" id="ARBA00022679"/>
    </source>
</evidence>
<dbReference type="InterPro" id="IPR013115">
    <property type="entry name" value="HisG_C"/>
</dbReference>
<dbReference type="GO" id="GO:0003879">
    <property type="term" value="F:ATP phosphoribosyltransferase activity"/>
    <property type="evidence" value="ECO:0007669"/>
    <property type="project" value="UniProtKB-UniRule"/>
</dbReference>